<name>A0ABU4WMM5_9FIRM</name>
<accession>A0ABU4WMM5</accession>
<evidence type="ECO:0000256" key="1">
    <source>
        <dbReference type="HAMAP-Rule" id="MF_00107"/>
    </source>
</evidence>
<keyword evidence="1 2" id="KW-0456">Lyase</keyword>
<feature type="binding site" evidence="1">
    <location>
        <begin position="57"/>
        <end position="59"/>
    </location>
    <ligand>
        <name>4-CDP-2-C-methyl-D-erythritol 2-phosphate</name>
        <dbReference type="ChEBI" id="CHEBI:57919"/>
    </ligand>
</feature>
<dbReference type="NCBIfam" id="TIGR00151">
    <property type="entry name" value="ispF"/>
    <property type="match status" value="1"/>
</dbReference>
<proteinExistence type="inferred from homology"/>
<comment type="similarity">
    <text evidence="1 2">Belongs to the IspF family.</text>
</comment>
<feature type="binding site" evidence="1">
    <location>
        <begin position="9"/>
        <end position="11"/>
    </location>
    <ligand>
        <name>4-CDP-2-C-methyl-D-erythritol 2-phosphate</name>
        <dbReference type="ChEBI" id="CHEBI:57919"/>
    </ligand>
</feature>
<feature type="domain" description="2-C-methyl-D-erythritol 2,4-cyclodiphosphate synthase" evidence="3">
    <location>
        <begin position="2"/>
        <end position="155"/>
    </location>
</feature>
<feature type="binding site" evidence="1">
    <location>
        <position position="11"/>
    </location>
    <ligand>
        <name>a divalent metal cation</name>
        <dbReference type="ChEBI" id="CHEBI:60240"/>
    </ligand>
</feature>
<dbReference type="PANTHER" id="PTHR43181">
    <property type="entry name" value="2-C-METHYL-D-ERYTHRITOL 2,4-CYCLODIPHOSPHATE SYNTHASE, CHLOROPLASTIC"/>
    <property type="match status" value="1"/>
</dbReference>
<protein>
    <recommendedName>
        <fullName evidence="1 2">2-C-methyl-D-erythritol 2,4-cyclodiphosphate synthase</fullName>
        <shortName evidence="1">MECDP-synthase</shortName>
        <shortName evidence="1">MECPP-synthase</shortName>
        <shortName evidence="1">MECPS</shortName>
        <ecNumber evidence="1 2">4.6.1.12</ecNumber>
    </recommendedName>
</protein>
<gene>
    <name evidence="1 4" type="primary">ispF</name>
    <name evidence="4" type="ORF">MOZ64_08190</name>
</gene>
<evidence type="ECO:0000256" key="2">
    <source>
        <dbReference type="RuleBase" id="RU004395"/>
    </source>
</evidence>
<evidence type="ECO:0000259" key="3">
    <source>
        <dbReference type="Pfam" id="PF02542"/>
    </source>
</evidence>
<sequence length="161" mass="17686">MMRIGQSIDIHQLVAGRPLILGGVPIPCEKGLLGHSDADVLVHAIGESILGALALGDLGKHFPDTDPRYKDMDSMKILAKIYEMMKEKKYHIGNVDATILAEKPKMAPYIQQMRQNISDCLHCSMDQISIKATRGEKMGFVGKEEGMVAMSICLLEEECAS</sequence>
<dbReference type="InterPro" id="IPR003526">
    <property type="entry name" value="MECDP_synthase"/>
</dbReference>
<comment type="caution">
    <text evidence="1">Lacks conserved residue(s) required for the propagation of feature annotation.</text>
</comment>
<evidence type="ECO:0000313" key="5">
    <source>
        <dbReference type="Proteomes" id="UP001285244"/>
    </source>
</evidence>
<feature type="binding site" evidence="1">
    <location>
        <position position="140"/>
    </location>
    <ligand>
        <name>4-CDP-2-C-methyl-D-erythritol 2-phosphate</name>
        <dbReference type="ChEBI" id="CHEBI:57919"/>
    </ligand>
</feature>
<reference evidence="4 5" key="1">
    <citation type="submission" date="2022-03" db="EMBL/GenBank/DDBJ databases">
        <title>Novel taxa within the pig intestine.</title>
        <authorList>
            <person name="Wylensek D."/>
            <person name="Bishof K."/>
            <person name="Afrizal A."/>
            <person name="Clavel T."/>
        </authorList>
    </citation>
    <scope>NUCLEOTIDE SEQUENCE [LARGE SCALE GENOMIC DNA]</scope>
    <source>
        <strain evidence="4 5">Cla-KB-P134</strain>
    </source>
</reference>
<organism evidence="4 5">
    <name type="scientific">Absicoccus intestinalis</name>
    <dbReference type="NCBI Taxonomy" id="2926319"/>
    <lineage>
        <taxon>Bacteria</taxon>
        <taxon>Bacillati</taxon>
        <taxon>Bacillota</taxon>
        <taxon>Erysipelotrichia</taxon>
        <taxon>Erysipelotrichales</taxon>
        <taxon>Erysipelotrichaceae</taxon>
        <taxon>Absicoccus</taxon>
    </lineage>
</organism>
<feature type="binding site" evidence="1">
    <location>
        <position position="9"/>
    </location>
    <ligand>
        <name>a divalent metal cation</name>
        <dbReference type="ChEBI" id="CHEBI:60240"/>
    </ligand>
</feature>
<feature type="site" description="Transition state stabilizer" evidence="1">
    <location>
        <position position="35"/>
    </location>
</feature>
<dbReference type="EC" id="4.6.1.12" evidence="1 2"/>
<feature type="binding site" evidence="1">
    <location>
        <begin position="62"/>
        <end position="66"/>
    </location>
    <ligand>
        <name>4-CDP-2-C-methyl-D-erythritol 2-phosphate</name>
        <dbReference type="ChEBI" id="CHEBI:57919"/>
    </ligand>
</feature>
<comment type="caution">
    <text evidence="4">The sequence shown here is derived from an EMBL/GenBank/DDBJ whole genome shotgun (WGS) entry which is preliminary data.</text>
</comment>
<comment type="catalytic activity">
    <reaction evidence="1 2">
        <text>4-CDP-2-C-methyl-D-erythritol 2-phosphate = 2-C-methyl-D-erythritol 2,4-cyclic diphosphate + CMP</text>
        <dbReference type="Rhea" id="RHEA:23864"/>
        <dbReference type="ChEBI" id="CHEBI:57919"/>
        <dbReference type="ChEBI" id="CHEBI:58483"/>
        <dbReference type="ChEBI" id="CHEBI:60377"/>
        <dbReference type="EC" id="4.6.1.12"/>
    </reaction>
</comment>
<dbReference type="Gene3D" id="3.30.1330.50">
    <property type="entry name" value="2-C-methyl-D-erythritol 2,4-cyclodiphosphate synthase"/>
    <property type="match status" value="1"/>
</dbReference>
<comment type="pathway">
    <text evidence="1">Isoprenoid biosynthesis; isopentenyl diphosphate biosynthesis via DXP pathway; isopentenyl diphosphate from 1-deoxy-D-xylulose 5-phosphate: step 4/6.</text>
</comment>
<comment type="subunit">
    <text evidence="1">Homotrimer.</text>
</comment>
<keyword evidence="1" id="KW-0479">Metal-binding</keyword>
<dbReference type="HAMAP" id="MF_00107">
    <property type="entry name" value="IspF"/>
    <property type="match status" value="1"/>
</dbReference>
<keyword evidence="5" id="KW-1185">Reference proteome</keyword>
<dbReference type="SUPFAM" id="SSF69765">
    <property type="entry name" value="IpsF-like"/>
    <property type="match status" value="1"/>
</dbReference>
<dbReference type="EMBL" id="JALBUS010000012">
    <property type="protein sequence ID" value="MDX8417811.1"/>
    <property type="molecule type" value="Genomic_DNA"/>
</dbReference>
<dbReference type="Pfam" id="PF02542">
    <property type="entry name" value="YgbB"/>
    <property type="match status" value="1"/>
</dbReference>
<feature type="binding site" evidence="1">
    <location>
        <position position="143"/>
    </location>
    <ligand>
        <name>4-CDP-2-C-methyl-D-erythritol 2-phosphate</name>
        <dbReference type="ChEBI" id="CHEBI:57919"/>
    </ligand>
</feature>
<dbReference type="PANTHER" id="PTHR43181:SF1">
    <property type="entry name" value="2-C-METHYL-D-ERYTHRITOL 2,4-CYCLODIPHOSPHATE SYNTHASE, CHLOROPLASTIC"/>
    <property type="match status" value="1"/>
</dbReference>
<dbReference type="CDD" id="cd00554">
    <property type="entry name" value="MECDP_synthase"/>
    <property type="match status" value="1"/>
</dbReference>
<comment type="function">
    <text evidence="1">Involved in the biosynthesis of isopentenyl diphosphate (IPP) and dimethylallyl diphosphate (DMAPP), two major building blocks of isoprenoid compounds. Catalyzes the conversion of 4-diphosphocytidyl-2-C-methyl-D-erythritol 2-phosphate (CDP-ME2P) to 2-C-methyl-D-erythritol 2,4-cyclodiphosphate (ME-CPP) with a corresponding release of cytidine 5-monophosphate (CMP).</text>
</comment>
<dbReference type="GO" id="GO:0008685">
    <property type="term" value="F:2-C-methyl-D-erythritol 2,4-cyclodiphosphate synthase activity"/>
    <property type="evidence" value="ECO:0007669"/>
    <property type="project" value="UniProtKB-EC"/>
</dbReference>
<feature type="binding site" evidence="1">
    <location>
        <begin position="101"/>
        <end position="107"/>
    </location>
    <ligand>
        <name>4-CDP-2-C-methyl-D-erythritol 2-phosphate</name>
        <dbReference type="ChEBI" id="CHEBI:57919"/>
    </ligand>
</feature>
<keyword evidence="1 2" id="KW-0414">Isoprene biosynthesis</keyword>
<feature type="binding site" evidence="1">
    <location>
        <begin position="35"/>
        <end position="36"/>
    </location>
    <ligand>
        <name>4-CDP-2-C-methyl-D-erythritol 2-phosphate</name>
        <dbReference type="ChEBI" id="CHEBI:57919"/>
    </ligand>
</feature>
<feature type="binding site" evidence="1">
    <location>
        <position position="43"/>
    </location>
    <ligand>
        <name>a divalent metal cation</name>
        <dbReference type="ChEBI" id="CHEBI:60240"/>
    </ligand>
</feature>
<evidence type="ECO:0000313" key="4">
    <source>
        <dbReference type="EMBL" id="MDX8417811.1"/>
    </source>
</evidence>
<dbReference type="InterPro" id="IPR036571">
    <property type="entry name" value="MECDP_synthase_sf"/>
</dbReference>
<dbReference type="Proteomes" id="UP001285244">
    <property type="component" value="Unassembled WGS sequence"/>
</dbReference>
<comment type="cofactor">
    <cofactor evidence="1">
        <name>a divalent metal cation</name>
        <dbReference type="ChEBI" id="CHEBI:60240"/>
    </cofactor>
    <text evidence="1">Binds 1 divalent metal cation per subunit.</text>
</comment>